<sequence length="327" mass="35350">MRAVLVGILSSLFFSATFIINRAMNLGGTSWAWTASLRFILALPFLLLIVAYRKNLSQLLKEMAKHPFQWLLWGTLGGVGFYSLLSFAAAYAPSWLTSGTWQVTILAGALLSPLFYVTEQSSTGSRKVRQSIPYKSLRISLIILAGVILMQVKEAMTGQVELRPFLLGFVPVVLAAFFYPLGNRKMMELCEGRIDTFQRTLGMAISSMPIAICLGIFGTATVGLPSSGQLLQALLLALCSGVIASLLFFLATDMAKDNMGLLAAVESTQSGSMIFTVLGEVLLLNGAFPRGLSLIGMIVVIIGMVATSLINGKQRVRPNKASVQVNR</sequence>
<feature type="transmembrane region" description="Helical" evidence="1">
    <location>
        <begin position="99"/>
        <end position="117"/>
    </location>
</feature>
<keyword evidence="1" id="KW-0472">Membrane</keyword>
<reference evidence="2 3" key="1">
    <citation type="submission" date="2017-04" db="EMBL/GenBank/DDBJ databases">
        <authorList>
            <person name="Afonso C.L."/>
            <person name="Miller P.J."/>
            <person name="Scott M.A."/>
            <person name="Spackman E."/>
            <person name="Goraichik I."/>
            <person name="Dimitrov K.M."/>
            <person name="Suarez D.L."/>
            <person name="Swayne D.E."/>
        </authorList>
    </citation>
    <scope>NUCLEOTIDE SEQUENCE [LARGE SCALE GENOMIC DNA]</scope>
    <source>
        <strain evidence="2 3">11</strain>
    </source>
</reference>
<keyword evidence="1" id="KW-0812">Transmembrane</keyword>
<keyword evidence="1" id="KW-1133">Transmembrane helix</keyword>
<dbReference type="Proteomes" id="UP000193834">
    <property type="component" value="Unassembled WGS sequence"/>
</dbReference>
<gene>
    <name evidence="2" type="ORF">SAMN06295960_1079</name>
</gene>
<feature type="transmembrane region" description="Helical" evidence="1">
    <location>
        <begin position="70"/>
        <end position="93"/>
    </location>
</feature>
<dbReference type="EMBL" id="FXAZ01000001">
    <property type="protein sequence ID" value="SMG21076.1"/>
    <property type="molecule type" value="Genomic_DNA"/>
</dbReference>
<feature type="transmembrane region" description="Helical" evidence="1">
    <location>
        <begin position="201"/>
        <end position="224"/>
    </location>
</feature>
<feature type="transmembrane region" description="Helical" evidence="1">
    <location>
        <begin position="137"/>
        <end position="156"/>
    </location>
</feature>
<dbReference type="OrthoDB" id="3457556at2"/>
<dbReference type="AlphaFoldDB" id="A0A1X7J1N1"/>
<feature type="transmembrane region" description="Helical" evidence="1">
    <location>
        <begin position="162"/>
        <end position="181"/>
    </location>
</feature>
<feature type="transmembrane region" description="Helical" evidence="1">
    <location>
        <begin position="31"/>
        <end position="50"/>
    </location>
</feature>
<accession>A0A1X7J1N1</accession>
<dbReference type="RefSeq" id="WP_085493263.1">
    <property type="nucleotide sequence ID" value="NZ_FXAZ01000001.1"/>
</dbReference>
<evidence type="ECO:0000313" key="2">
    <source>
        <dbReference type="EMBL" id="SMG21076.1"/>
    </source>
</evidence>
<protein>
    <submittedName>
        <fullName evidence="2">Putative multidrug resistance efflux transporter</fullName>
    </submittedName>
</protein>
<keyword evidence="3" id="KW-1185">Reference proteome</keyword>
<proteinExistence type="predicted"/>
<dbReference type="Pfam" id="PF13536">
    <property type="entry name" value="EmrE"/>
    <property type="match status" value="1"/>
</dbReference>
<feature type="transmembrane region" description="Helical" evidence="1">
    <location>
        <begin position="294"/>
        <end position="312"/>
    </location>
</feature>
<organism evidence="2 3">
    <name type="scientific">Paenibacillus aquistagni</name>
    <dbReference type="NCBI Taxonomy" id="1852522"/>
    <lineage>
        <taxon>Bacteria</taxon>
        <taxon>Bacillati</taxon>
        <taxon>Bacillota</taxon>
        <taxon>Bacilli</taxon>
        <taxon>Bacillales</taxon>
        <taxon>Paenibacillaceae</taxon>
        <taxon>Paenibacillus</taxon>
    </lineage>
</organism>
<feature type="transmembrane region" description="Helical" evidence="1">
    <location>
        <begin position="271"/>
        <end position="288"/>
    </location>
</feature>
<name>A0A1X7J1N1_9BACL</name>
<feature type="transmembrane region" description="Helical" evidence="1">
    <location>
        <begin position="230"/>
        <end position="250"/>
    </location>
</feature>
<evidence type="ECO:0000256" key="1">
    <source>
        <dbReference type="SAM" id="Phobius"/>
    </source>
</evidence>
<dbReference type="STRING" id="1852522.SAMN06295960_1079"/>
<evidence type="ECO:0000313" key="3">
    <source>
        <dbReference type="Proteomes" id="UP000193834"/>
    </source>
</evidence>
<dbReference type="InterPro" id="IPR032713">
    <property type="entry name" value="EmrE"/>
</dbReference>